<reference evidence="1 2" key="1">
    <citation type="submission" date="2019-01" db="EMBL/GenBank/DDBJ databases">
        <title>Egibacter rhizosphaerae EGI 80759T.</title>
        <authorList>
            <person name="Chen D.-D."/>
            <person name="Tian Y."/>
            <person name="Jiao J.-Y."/>
            <person name="Zhang X.-T."/>
            <person name="Zhang Y.-G."/>
            <person name="Zhang Y."/>
            <person name="Xiao M."/>
            <person name="Shu W.-S."/>
            <person name="Li W.-J."/>
        </authorList>
    </citation>
    <scope>NUCLEOTIDE SEQUENCE [LARGE SCALE GENOMIC DNA]</scope>
    <source>
        <strain evidence="1 2">EGI 80759</strain>
    </source>
</reference>
<dbReference type="InterPro" id="IPR007804">
    <property type="entry name" value="GvpG"/>
</dbReference>
<dbReference type="Pfam" id="PF05120">
    <property type="entry name" value="GvpG"/>
    <property type="match status" value="1"/>
</dbReference>
<keyword evidence="2" id="KW-1185">Reference proteome</keyword>
<dbReference type="RefSeq" id="WP_131153685.1">
    <property type="nucleotide sequence ID" value="NZ_CP036402.1"/>
</dbReference>
<sequence>MGLIGSLLTLPVTGPARAGFWVVDQVVAAAEAELYDEGRIVAELRALAAEADAGRITEEEHAAAEEVLLERLMEARARRAHSQETP</sequence>
<gene>
    <name evidence="1" type="ORF">ER308_03340</name>
</gene>
<evidence type="ECO:0000313" key="1">
    <source>
        <dbReference type="EMBL" id="QBI18687.1"/>
    </source>
</evidence>
<name>A0A411YC07_9ACTN</name>
<dbReference type="KEGG" id="erz:ER308_03340"/>
<accession>A0A411YC07</accession>
<evidence type="ECO:0000313" key="2">
    <source>
        <dbReference type="Proteomes" id="UP000291469"/>
    </source>
</evidence>
<organism evidence="1 2">
    <name type="scientific">Egibacter rhizosphaerae</name>
    <dbReference type="NCBI Taxonomy" id="1670831"/>
    <lineage>
        <taxon>Bacteria</taxon>
        <taxon>Bacillati</taxon>
        <taxon>Actinomycetota</taxon>
        <taxon>Nitriliruptoria</taxon>
        <taxon>Egibacterales</taxon>
        <taxon>Egibacteraceae</taxon>
        <taxon>Egibacter</taxon>
    </lineage>
</organism>
<dbReference type="Proteomes" id="UP000291469">
    <property type="component" value="Chromosome"/>
</dbReference>
<dbReference type="EMBL" id="CP036402">
    <property type="protein sequence ID" value="QBI18687.1"/>
    <property type="molecule type" value="Genomic_DNA"/>
</dbReference>
<dbReference type="AlphaFoldDB" id="A0A411YC07"/>
<protein>
    <submittedName>
        <fullName evidence="1">Gas vesicle protein</fullName>
    </submittedName>
</protein>
<proteinExistence type="predicted"/>